<reference evidence="1 2" key="1">
    <citation type="submission" date="2018-02" db="EMBL/GenBank/DDBJ databases">
        <title>Genomic Encyclopedia of Archaeal and Bacterial Type Strains, Phase II (KMG-II): from individual species to whole genera.</title>
        <authorList>
            <person name="Goeker M."/>
        </authorList>
    </citation>
    <scope>NUCLEOTIDE SEQUENCE [LARGE SCALE GENOMIC DNA]</scope>
    <source>
        <strain evidence="1 2">DSM 29526</strain>
    </source>
</reference>
<sequence>MKTSTHRFTLATRYGDATFTITFDENGRISIIGTPLEGLPDSVYQLTYGHDWPTVKAYFEDLCKLLPFWAEAYLTTANAPAPLLPLSAFFATEFTPESVTGAPGYWAEQGHWRELFHPDPVLRNRMLSRATGEDHTLFRNQAAAYLEPYLLALVAAPTLGSVAEAYRLLGTLGTPSARQFLLAELEREGRHPYTRHLLFGLRYFQNAADLVRIAAVYRSGNISEDDLPAVLKYMDGVPGKTTLDFARELLADHAYLSESILRVFYGIRLQDKDIRPLLLRAFEAEKAYHHLDILLRTTNRLSTEPINLEAMNRRAAAPEFLDVPPVNWPQQLEPGWTTLVRTTPPGEALRIIAAYLDRPEPRLQRNALLQMKVLVQQPEFSGTLPGPVEHRLRDLLRSPFDKVYVEVLNLLGMRSLTCADPLPMLDAILRLSVGTRYRIVVLKALRGVGDFPAARERARTFLSDAITKAPDTRRLEHLTALLPYVEKYLGQADDLRSQLNARVSVLTD</sequence>
<comment type="caution">
    <text evidence="1">The sequence shown here is derived from an EMBL/GenBank/DDBJ whole genome shotgun (WGS) entry which is preliminary data.</text>
</comment>
<dbReference type="Proteomes" id="UP000237662">
    <property type="component" value="Unassembled WGS sequence"/>
</dbReference>
<evidence type="ECO:0000313" key="1">
    <source>
        <dbReference type="EMBL" id="PPK86366.1"/>
    </source>
</evidence>
<evidence type="ECO:0000313" key="2">
    <source>
        <dbReference type="Proteomes" id="UP000237662"/>
    </source>
</evidence>
<keyword evidence="2" id="KW-1185">Reference proteome</keyword>
<protein>
    <submittedName>
        <fullName evidence="1">Uncharacterized protein</fullName>
    </submittedName>
</protein>
<dbReference type="RefSeq" id="WP_104420804.1">
    <property type="nucleotide sequence ID" value="NZ_PTJC01000006.1"/>
</dbReference>
<name>A0A2S6I5B6_9BACT</name>
<gene>
    <name evidence="1" type="ORF">CLV84_3292</name>
</gene>
<dbReference type="EMBL" id="PTJC01000006">
    <property type="protein sequence ID" value="PPK86366.1"/>
    <property type="molecule type" value="Genomic_DNA"/>
</dbReference>
<dbReference type="OrthoDB" id="1491989at2"/>
<accession>A0A2S6I5B6</accession>
<proteinExistence type="predicted"/>
<dbReference type="AlphaFoldDB" id="A0A2S6I5B6"/>
<organism evidence="1 2">
    <name type="scientific">Neolewinella xylanilytica</name>
    <dbReference type="NCBI Taxonomy" id="1514080"/>
    <lineage>
        <taxon>Bacteria</taxon>
        <taxon>Pseudomonadati</taxon>
        <taxon>Bacteroidota</taxon>
        <taxon>Saprospiria</taxon>
        <taxon>Saprospirales</taxon>
        <taxon>Lewinellaceae</taxon>
        <taxon>Neolewinella</taxon>
    </lineage>
</organism>